<dbReference type="Proteomes" id="UP000222788">
    <property type="component" value="Unassembled WGS sequence"/>
</dbReference>
<organism evidence="3 4">
    <name type="scientific">Ceratocystis fimbriata CBS 114723</name>
    <dbReference type="NCBI Taxonomy" id="1035309"/>
    <lineage>
        <taxon>Eukaryota</taxon>
        <taxon>Fungi</taxon>
        <taxon>Dikarya</taxon>
        <taxon>Ascomycota</taxon>
        <taxon>Pezizomycotina</taxon>
        <taxon>Sordariomycetes</taxon>
        <taxon>Hypocreomycetidae</taxon>
        <taxon>Microascales</taxon>
        <taxon>Ceratocystidaceae</taxon>
        <taxon>Ceratocystis</taxon>
    </lineage>
</organism>
<comment type="caution">
    <text evidence="3">The sequence shown here is derived from an EMBL/GenBank/DDBJ whole genome shotgun (WGS) entry which is preliminary data.</text>
</comment>
<dbReference type="Gene3D" id="3.10.110.10">
    <property type="entry name" value="Ubiquitin Conjugating Enzyme"/>
    <property type="match status" value="2"/>
</dbReference>
<dbReference type="SUPFAM" id="SSF54495">
    <property type="entry name" value="UBC-like"/>
    <property type="match status" value="2"/>
</dbReference>
<evidence type="ECO:0000313" key="4">
    <source>
        <dbReference type="Proteomes" id="UP000222788"/>
    </source>
</evidence>
<protein>
    <submittedName>
        <fullName evidence="3">Ubiquitin-conjugating enzyme E2 Z</fullName>
    </submittedName>
</protein>
<keyword evidence="4" id="KW-1185">Reference proteome</keyword>
<feature type="domain" description="UBC core" evidence="2">
    <location>
        <begin position="304"/>
        <end position="457"/>
    </location>
</feature>
<dbReference type="OrthoDB" id="1926878at2759"/>
<gene>
    <name evidence="3" type="primary">UBE2Z</name>
    <name evidence="3" type="ORF">CFIMG_002625RA</name>
</gene>
<dbReference type="CDD" id="cd23809">
    <property type="entry name" value="UBCc_UBE2Z"/>
    <property type="match status" value="1"/>
</dbReference>
<dbReference type="Pfam" id="PF00179">
    <property type="entry name" value="UQ_con"/>
    <property type="match status" value="2"/>
</dbReference>
<feature type="domain" description="UBC core" evidence="2">
    <location>
        <begin position="4"/>
        <end position="164"/>
    </location>
</feature>
<evidence type="ECO:0000256" key="1">
    <source>
        <dbReference type="ARBA" id="ARBA00022786"/>
    </source>
</evidence>
<reference evidence="3 4" key="1">
    <citation type="journal article" date="2013" name="Fungal Biol.">
        <title>Analysis of microsatellite markers in the genome of the plant pathogen Ceratocystis fimbriata.</title>
        <authorList>
            <person name="Simpson M.C."/>
            <person name="Wilken P.M."/>
            <person name="Coetzee M.P."/>
            <person name="Wingfield M.J."/>
            <person name="Wingfield B.D."/>
        </authorList>
    </citation>
    <scope>NUCLEOTIDE SEQUENCE [LARGE SCALE GENOMIC DNA]</scope>
    <source>
        <strain evidence="3 4">CBS 114723</strain>
    </source>
</reference>
<dbReference type="InterPro" id="IPR016135">
    <property type="entry name" value="UBQ-conjugating_enzyme/RWD"/>
</dbReference>
<accession>A0A2C5XH15</accession>
<dbReference type="SMART" id="SM00212">
    <property type="entry name" value="UBCc"/>
    <property type="match status" value="2"/>
</dbReference>
<evidence type="ECO:0000313" key="3">
    <source>
        <dbReference type="EMBL" id="PHH55845.1"/>
    </source>
</evidence>
<evidence type="ECO:0000259" key="2">
    <source>
        <dbReference type="PROSITE" id="PS50127"/>
    </source>
</evidence>
<dbReference type="CDD" id="cd00195">
    <property type="entry name" value="UBCc_UEV"/>
    <property type="match status" value="1"/>
</dbReference>
<dbReference type="InterPro" id="IPR000608">
    <property type="entry name" value="UBC"/>
</dbReference>
<name>A0A2C5XH15_9PEZI</name>
<keyword evidence="1" id="KW-0833">Ubl conjugation pathway</keyword>
<sequence length="457" mass="52617">MASQSMIRISKEIGDLQRNEDLSLAVACNDADVRFIRSMIIGPPDTPYEFGFFEFSMKFDQDYPRKPPVVTSLTTNAGRTRFNPNIYSSGKVCLSILGTWRGESGEQWSAAQGMESILLSIQSLMSSNPYENEPGFEKAHLQDDLRRMPLYAEKVLQSTLYLTLPSIAANEKQIRHETLRLTVIQRLEDYLNILPDGKAKEQPSKFDYNLDKVLWSAMPFKSLCKNRFLWYYSSYLNTVELGTRNTKPDQGFEDMPFESPDNKMSGNFNYPELGRRLTQIKNAIDGETLSWAKEGSFAVQNEHSIAANLANKYIQIVNALKPAAFPHELSLQDGNPFVWILTYFGKPMGDLDGGFFRIKIHFSPRFPEEQPRVRMDPPIFHHRVAADGTLCYFPNPRKLEDVMSHIHGIVDVLEEENPIYDPRARVNPKAFQMFWGSPQDRKMYKRYLRRSVEQMME</sequence>
<dbReference type="EMBL" id="APWK03000007">
    <property type="protein sequence ID" value="PHH55845.1"/>
    <property type="molecule type" value="Genomic_DNA"/>
</dbReference>
<proteinExistence type="predicted"/>
<dbReference type="InterPro" id="IPR050113">
    <property type="entry name" value="Ub_conjugating_enzyme"/>
</dbReference>
<dbReference type="AlphaFoldDB" id="A0A2C5XH15"/>
<dbReference type="PANTHER" id="PTHR24067">
    <property type="entry name" value="UBIQUITIN-CONJUGATING ENZYME E2"/>
    <property type="match status" value="1"/>
</dbReference>
<dbReference type="PROSITE" id="PS50127">
    <property type="entry name" value="UBC_2"/>
    <property type="match status" value="2"/>
</dbReference>
<dbReference type="STRING" id="1035309.A0A2C5XH15"/>
<reference evidence="3 4" key="2">
    <citation type="journal article" date="2013" name="IMA Fungus">
        <title>IMA Genome-F 1: Ceratocystis fimbriata: Draft nuclear genome sequence for the plant pathogen, Ceratocystis fimbriata.</title>
        <authorList>
            <person name="Wilken P.M."/>
            <person name="Steenkamp E.T."/>
            <person name="Wingfield M.J."/>
            <person name="de Beer Z.W."/>
            <person name="Wingfield B.D."/>
        </authorList>
    </citation>
    <scope>NUCLEOTIDE SEQUENCE [LARGE SCALE GENOMIC DNA]</scope>
    <source>
        <strain evidence="3 4">CBS 114723</strain>
    </source>
</reference>